<dbReference type="PROSITE" id="PS50181">
    <property type="entry name" value="FBOX"/>
    <property type="match status" value="1"/>
</dbReference>
<comment type="caution">
    <text evidence="2">The sequence shown here is derived from an EMBL/GenBank/DDBJ whole genome shotgun (WGS) entry which is preliminary data.</text>
</comment>
<dbReference type="AlphaFoldDB" id="A0AAV9U366"/>
<accession>A0AAV9U366</accession>
<protein>
    <recommendedName>
        <fullName evidence="1">F-box domain-containing protein</fullName>
    </recommendedName>
</protein>
<keyword evidence="3" id="KW-1185">Reference proteome</keyword>
<evidence type="ECO:0000313" key="2">
    <source>
        <dbReference type="EMBL" id="KAK6334388.1"/>
    </source>
</evidence>
<evidence type="ECO:0000259" key="1">
    <source>
        <dbReference type="PROSITE" id="PS50181"/>
    </source>
</evidence>
<sequence>MPHTLSTIPFEILGEILFYLDAETLKTLRQAIACRRMLAFTAQLLFQKFTIRLGARFHPIEKIEALLSKPPLSEPTESENGYGGILAYVRLFVLDTRYAIMLDGYSRDLEALTLGRNFLRQELPVLPSHVVRRQVEAMGTLVKVVEKMVTICYQLVEVRWLTSGSFNLEAHEKIASALSSAVLHKRYRFNVTLILNSVSKLQDYCPSLSNLHRVAVRIIQGDETPLDGSHGQLLAHIVLNSKDNLQHFMLDLQGLRTSLAGTRPLCGALEQATELKSLETYALGGFTLDLDFSNLTKLEHIASVQVQSWRLAGIQDDTEEDFLWEPDDESSYQYKLFQGITKSGARLKRVCVMNYGRAIHGFLMRNESSITQIDLFGFVQRDDEFMRLFWEDVVPKYSSSLKRIGVTYGDDKGPSKWASDPRYPAKLALSQCKNLETLKICCLDANLEPERSHIRPMIESLLVACPKLTAIYIDFSGRATSRHARWTRRVLGLPWECRWPEAEARALQGRSLDVIFEARSGPCVRPGCWMTKLNLIRSRLLPSHETDYFDEHYGMDLAYDVHLIIWQLSKAHVQGPKMFKFDQTQIYQRDDGSEKIWGAYEGFYSYL</sequence>
<feature type="domain" description="F-box" evidence="1">
    <location>
        <begin position="2"/>
        <end position="49"/>
    </location>
</feature>
<dbReference type="Proteomes" id="UP001373714">
    <property type="component" value="Unassembled WGS sequence"/>
</dbReference>
<proteinExistence type="predicted"/>
<name>A0AAV9U366_9PEZI</name>
<gene>
    <name evidence="2" type="ORF">TWF730_003602</name>
</gene>
<dbReference type="EMBL" id="JAVHNS010000015">
    <property type="protein sequence ID" value="KAK6334388.1"/>
    <property type="molecule type" value="Genomic_DNA"/>
</dbReference>
<organism evidence="2 3">
    <name type="scientific">Orbilia blumenaviensis</name>
    <dbReference type="NCBI Taxonomy" id="1796055"/>
    <lineage>
        <taxon>Eukaryota</taxon>
        <taxon>Fungi</taxon>
        <taxon>Dikarya</taxon>
        <taxon>Ascomycota</taxon>
        <taxon>Pezizomycotina</taxon>
        <taxon>Orbiliomycetes</taxon>
        <taxon>Orbiliales</taxon>
        <taxon>Orbiliaceae</taxon>
        <taxon>Orbilia</taxon>
    </lineage>
</organism>
<reference evidence="2 3" key="1">
    <citation type="submission" date="2019-10" db="EMBL/GenBank/DDBJ databases">
        <authorList>
            <person name="Palmer J.M."/>
        </authorList>
    </citation>
    <scope>NUCLEOTIDE SEQUENCE [LARGE SCALE GENOMIC DNA]</scope>
    <source>
        <strain evidence="2 3">TWF730</strain>
    </source>
</reference>
<dbReference type="InterPro" id="IPR001810">
    <property type="entry name" value="F-box_dom"/>
</dbReference>
<evidence type="ECO:0000313" key="3">
    <source>
        <dbReference type="Proteomes" id="UP001373714"/>
    </source>
</evidence>